<sequence length="84" mass="9933">MMDDNSIVAKKAKDPSSMPEPQIEEPVDVAQREKEEEELFKKKVEEMQAEVYRRRQLIIKDVCRKKNVEYNWGKSIAQQLHDLS</sequence>
<dbReference type="AlphaFoldDB" id="A0A1I7XXU5"/>
<feature type="region of interest" description="Disordered" evidence="1">
    <location>
        <begin position="1"/>
        <end position="30"/>
    </location>
</feature>
<proteinExistence type="predicted"/>
<accession>A0A1I7XXU5</accession>
<evidence type="ECO:0000313" key="3">
    <source>
        <dbReference type="WBParaSite" id="L893_g10707.t1"/>
    </source>
</evidence>
<dbReference type="Proteomes" id="UP000095287">
    <property type="component" value="Unplaced"/>
</dbReference>
<protein>
    <submittedName>
        <fullName evidence="3">Cwf21 domain-containing protein</fullName>
    </submittedName>
</protein>
<evidence type="ECO:0000256" key="1">
    <source>
        <dbReference type="SAM" id="MobiDB-lite"/>
    </source>
</evidence>
<keyword evidence="2" id="KW-1185">Reference proteome</keyword>
<name>A0A1I7XXU5_9BILA</name>
<evidence type="ECO:0000313" key="2">
    <source>
        <dbReference type="Proteomes" id="UP000095287"/>
    </source>
</evidence>
<reference evidence="3" key="1">
    <citation type="submission" date="2016-11" db="UniProtKB">
        <authorList>
            <consortium name="WormBaseParasite"/>
        </authorList>
    </citation>
    <scope>IDENTIFICATION</scope>
</reference>
<dbReference type="WBParaSite" id="L893_g10707.t1">
    <property type="protein sequence ID" value="L893_g10707.t1"/>
    <property type="gene ID" value="L893_g10707"/>
</dbReference>
<organism evidence="2 3">
    <name type="scientific">Steinernema glaseri</name>
    <dbReference type="NCBI Taxonomy" id="37863"/>
    <lineage>
        <taxon>Eukaryota</taxon>
        <taxon>Metazoa</taxon>
        <taxon>Ecdysozoa</taxon>
        <taxon>Nematoda</taxon>
        <taxon>Chromadorea</taxon>
        <taxon>Rhabditida</taxon>
        <taxon>Tylenchina</taxon>
        <taxon>Panagrolaimomorpha</taxon>
        <taxon>Strongyloidoidea</taxon>
        <taxon>Steinernematidae</taxon>
        <taxon>Steinernema</taxon>
    </lineage>
</organism>